<dbReference type="Proteomes" id="UP000323521">
    <property type="component" value="Chromosome"/>
</dbReference>
<evidence type="ECO:0000256" key="7">
    <source>
        <dbReference type="ARBA" id="ARBA00022490"/>
    </source>
</evidence>
<dbReference type="GO" id="GO:0005737">
    <property type="term" value="C:cytoplasm"/>
    <property type="evidence" value="ECO:0007669"/>
    <property type="project" value="UniProtKB-SubCell"/>
</dbReference>
<comment type="catalytic activity">
    <reaction evidence="11 12">
        <text>5,10-methenyl-5,6,7,8-tetrahydromethanopterin + H2O = N(5)-formyl-5,6,7,8-tetrahydromethanopterin + H(+)</text>
        <dbReference type="Rhea" id="RHEA:19053"/>
        <dbReference type="ChEBI" id="CHEBI:15377"/>
        <dbReference type="ChEBI" id="CHEBI:15378"/>
        <dbReference type="ChEBI" id="CHEBI:58018"/>
        <dbReference type="ChEBI" id="CHEBI:58337"/>
        <dbReference type="EC" id="3.5.4.27"/>
    </reaction>
</comment>
<dbReference type="Gene3D" id="3.10.340.11">
    <property type="entry name" value="Methenyltetrahydromethanopterin Cyclohydrolase, Chain A, domain 1"/>
    <property type="match status" value="1"/>
</dbReference>
<accession>A0A3G1KNL6</accession>
<dbReference type="UniPathway" id="UPA00562">
    <property type="reaction ID" value="UER00703"/>
</dbReference>
<dbReference type="EMBL" id="CP017634">
    <property type="protein sequence ID" value="ATW24047.1"/>
    <property type="molecule type" value="Genomic_DNA"/>
</dbReference>
<evidence type="ECO:0000256" key="12">
    <source>
        <dbReference type="HAMAP-Rule" id="MF_00486"/>
    </source>
</evidence>
<dbReference type="AlphaFoldDB" id="A0A3G1KNL6"/>
<evidence type="ECO:0000256" key="5">
    <source>
        <dbReference type="ARBA" id="ARBA00012765"/>
    </source>
</evidence>
<dbReference type="EC" id="3.5.4.27" evidence="5 12"/>
<dbReference type="CDD" id="cd00545">
    <property type="entry name" value="MCH"/>
    <property type="match status" value="1"/>
</dbReference>
<evidence type="ECO:0000256" key="3">
    <source>
        <dbReference type="ARBA" id="ARBA00005087"/>
    </source>
</evidence>
<dbReference type="Gene3D" id="3.30.1030.10">
    <property type="entry name" value="Methenyltetrahydromethanopterin Cyclohydrolase, Chain A, domain 2"/>
    <property type="match status" value="1"/>
</dbReference>
<evidence type="ECO:0000256" key="4">
    <source>
        <dbReference type="ARBA" id="ARBA00006902"/>
    </source>
</evidence>
<comment type="function">
    <text evidence="1 12">Catalyzes the hydrolysis of methenyl-H(4)MPT(+) to 5-formyl-H(4)MPT.</text>
</comment>
<dbReference type="SUPFAM" id="SSF56199">
    <property type="entry name" value="Methenyltetrahydromethanopterin cyclohydrolase"/>
    <property type="match status" value="1"/>
</dbReference>
<evidence type="ECO:0000256" key="2">
    <source>
        <dbReference type="ARBA" id="ARBA00004496"/>
    </source>
</evidence>
<keyword evidence="9 12" id="KW-0378">Hydrolase</keyword>
<dbReference type="NCBIfam" id="TIGR03120">
    <property type="entry name" value="one_C_mch"/>
    <property type="match status" value="1"/>
</dbReference>
<comment type="subcellular location">
    <subcellularLocation>
        <location evidence="2 12">Cytoplasm</location>
    </subcellularLocation>
</comment>
<keyword evidence="7 12" id="KW-0963">Cytoplasm</keyword>
<dbReference type="GO" id="GO:0046294">
    <property type="term" value="P:formaldehyde catabolic process"/>
    <property type="evidence" value="ECO:0007669"/>
    <property type="project" value="UniProtKB-UniRule"/>
</dbReference>
<dbReference type="Pfam" id="PF02289">
    <property type="entry name" value="MCH"/>
    <property type="match status" value="1"/>
</dbReference>
<evidence type="ECO:0000256" key="8">
    <source>
        <dbReference type="ARBA" id="ARBA00022563"/>
    </source>
</evidence>
<name>A0A3G1KNL6_FORW1</name>
<evidence type="ECO:0000313" key="14">
    <source>
        <dbReference type="Proteomes" id="UP000323521"/>
    </source>
</evidence>
<evidence type="ECO:0000256" key="10">
    <source>
        <dbReference type="ARBA" id="ARBA00030468"/>
    </source>
</evidence>
<organism evidence="13 14">
    <name type="scientific">Formimonas warabiya</name>
    <dbReference type="NCBI Taxonomy" id="1761012"/>
    <lineage>
        <taxon>Bacteria</taxon>
        <taxon>Bacillati</taxon>
        <taxon>Bacillota</taxon>
        <taxon>Clostridia</taxon>
        <taxon>Eubacteriales</taxon>
        <taxon>Peptococcaceae</taxon>
        <taxon>Candidatus Formimonas</taxon>
    </lineage>
</organism>
<gene>
    <name evidence="12" type="primary">mch</name>
    <name evidence="13" type="ORF">DCMF_03915</name>
</gene>
<comment type="similarity">
    <text evidence="4 12">Belongs to the MCH family.</text>
</comment>
<sequence>MPIQLNDMPALSPNLRALPFVNQLIAHREQFKVEVSKISGVTIIDCGVSVPGGWETGLIFAKICLGGLAKVKLHWADFRGLRWPALEVITDHPVRACMASQYAGWFIKRDKFSAMGSGPARAVVHSEELFGKLGYRDSAQVAVLCLESRKLPPEGAVNLILEKCGCQAENLYILVAPTASIVGSVQIAARSVETGLHKMMELGYDLGLVERGWGISPLAPVAADDLSAIGRTNDAILYGATVQYQVQDEDACLKALVGKVPSASSRDYGLPFRELFDRVGNFYDIDPLLFSPAEVWLSNEKSGCSFHAGEIRPDLLRKSFQLGS</sequence>
<comment type="pathway">
    <text evidence="3 12">One-carbon metabolism; formaldehyde degradation; formate from formaldehyde (H(4)MPT route): step 3/5.</text>
</comment>
<dbReference type="KEGG" id="fwa:DCMF_03915"/>
<protein>
    <recommendedName>
        <fullName evidence="6 12">Methenyltetrahydromethanopterin cyclohydrolase</fullName>
        <ecNumber evidence="5 12">3.5.4.27</ecNumber>
    </recommendedName>
    <alternativeName>
        <fullName evidence="10 12">Methenyl-H4MPT cyclohydrolase</fullName>
    </alternativeName>
</protein>
<evidence type="ECO:0000256" key="11">
    <source>
        <dbReference type="ARBA" id="ARBA00048684"/>
    </source>
</evidence>
<evidence type="ECO:0000256" key="1">
    <source>
        <dbReference type="ARBA" id="ARBA00004058"/>
    </source>
</evidence>
<evidence type="ECO:0000256" key="6">
    <source>
        <dbReference type="ARBA" id="ARBA00020597"/>
    </source>
</evidence>
<dbReference type="RefSeq" id="WP_148133223.1">
    <property type="nucleotide sequence ID" value="NZ_CP017634.1"/>
</dbReference>
<keyword evidence="14" id="KW-1185">Reference proteome</keyword>
<evidence type="ECO:0000256" key="9">
    <source>
        <dbReference type="ARBA" id="ARBA00022801"/>
    </source>
</evidence>
<keyword evidence="8 12" id="KW-0554">One-carbon metabolism</keyword>
<dbReference type="GO" id="GO:0006730">
    <property type="term" value="P:one-carbon metabolic process"/>
    <property type="evidence" value="ECO:0007669"/>
    <property type="project" value="UniProtKB-UniRule"/>
</dbReference>
<dbReference type="GO" id="GO:0018759">
    <property type="term" value="F:methenyltetrahydromethanopterin cyclohydrolase activity"/>
    <property type="evidence" value="ECO:0007669"/>
    <property type="project" value="UniProtKB-UniRule"/>
</dbReference>
<dbReference type="HAMAP" id="MF_00486">
    <property type="entry name" value="McH"/>
    <property type="match status" value="1"/>
</dbReference>
<evidence type="ECO:0000313" key="13">
    <source>
        <dbReference type="EMBL" id="ATW24047.1"/>
    </source>
</evidence>
<proteinExistence type="inferred from homology"/>
<reference evidence="13 14" key="1">
    <citation type="submission" date="2016-10" db="EMBL/GenBank/DDBJ databases">
        <title>Complete Genome Sequence of Peptococcaceae strain DCMF.</title>
        <authorList>
            <person name="Edwards R.J."/>
            <person name="Holland S.I."/>
            <person name="Deshpande N.P."/>
            <person name="Wong Y.K."/>
            <person name="Ertan H."/>
            <person name="Manefield M."/>
            <person name="Russell T.L."/>
            <person name="Lee M.J."/>
        </authorList>
    </citation>
    <scope>NUCLEOTIDE SEQUENCE [LARGE SCALE GENOMIC DNA]</scope>
    <source>
        <strain evidence="13 14">DCMF</strain>
    </source>
</reference>
<dbReference type="OrthoDB" id="241529at2"/>
<dbReference type="InterPro" id="IPR003209">
    <property type="entry name" value="METHMP_CycHdrlase"/>
</dbReference>